<protein>
    <submittedName>
        <fullName evidence="2">Uncharacterized protein</fullName>
    </submittedName>
</protein>
<evidence type="ECO:0000313" key="2">
    <source>
        <dbReference type="EMBL" id="KAJ7371273.1"/>
    </source>
</evidence>
<feature type="transmembrane region" description="Helical" evidence="1">
    <location>
        <begin position="20"/>
        <end position="40"/>
    </location>
</feature>
<keyword evidence="1" id="KW-1133">Transmembrane helix</keyword>
<feature type="transmembrane region" description="Helical" evidence="1">
    <location>
        <begin position="78"/>
        <end position="99"/>
    </location>
</feature>
<proteinExistence type="predicted"/>
<keyword evidence="1" id="KW-0812">Transmembrane</keyword>
<reference evidence="2" key="1">
    <citation type="submission" date="2023-01" db="EMBL/GenBank/DDBJ databases">
        <title>Genome assembly of the deep-sea coral Lophelia pertusa.</title>
        <authorList>
            <person name="Herrera S."/>
            <person name="Cordes E."/>
        </authorList>
    </citation>
    <scope>NUCLEOTIDE SEQUENCE</scope>
    <source>
        <strain evidence="2">USNM1676648</strain>
        <tissue evidence="2">Polyp</tissue>
    </source>
</reference>
<gene>
    <name evidence="2" type="ORF">OS493_026917</name>
</gene>
<keyword evidence="1" id="KW-0472">Membrane</keyword>
<comment type="caution">
    <text evidence="2">The sequence shown here is derived from an EMBL/GenBank/DDBJ whole genome shotgun (WGS) entry which is preliminary data.</text>
</comment>
<dbReference type="EMBL" id="MU826849">
    <property type="protein sequence ID" value="KAJ7371273.1"/>
    <property type="molecule type" value="Genomic_DNA"/>
</dbReference>
<keyword evidence="3" id="KW-1185">Reference proteome</keyword>
<dbReference type="AlphaFoldDB" id="A0A9W9Z060"/>
<name>A0A9W9Z060_9CNID</name>
<dbReference type="Proteomes" id="UP001163046">
    <property type="component" value="Unassembled WGS sequence"/>
</dbReference>
<evidence type="ECO:0000313" key="3">
    <source>
        <dbReference type="Proteomes" id="UP001163046"/>
    </source>
</evidence>
<organism evidence="2 3">
    <name type="scientific">Desmophyllum pertusum</name>
    <dbReference type="NCBI Taxonomy" id="174260"/>
    <lineage>
        <taxon>Eukaryota</taxon>
        <taxon>Metazoa</taxon>
        <taxon>Cnidaria</taxon>
        <taxon>Anthozoa</taxon>
        <taxon>Hexacorallia</taxon>
        <taxon>Scleractinia</taxon>
        <taxon>Caryophylliina</taxon>
        <taxon>Caryophylliidae</taxon>
        <taxon>Desmophyllum</taxon>
    </lineage>
</organism>
<evidence type="ECO:0000256" key="1">
    <source>
        <dbReference type="SAM" id="Phobius"/>
    </source>
</evidence>
<accession>A0A9W9Z060</accession>
<sequence>MLRYRQYDDCHWPKRADKNVWFLLKVRSVLLSLFAMFLCFRAGLQLMSRPVLHVTVQSPQYVIIQLFKYSAILDHFKLHLLSGVSIPCVIVVIFIVSVVKSVNAALFPYR</sequence>